<sequence>MSIHNTGTRQLRNKNGDLLDCSPIKPGSCPGGALCYQDSINTEQFRCCGKDPSDGCGTGQRALKHLNGSTLLCLPGTAECPGNGIYRVQLCSPSSMKTISKKKCPADSKCRESVDPLSGLLTGQKICCMAQSFECVASGLPFPNEQNPLRCDFCHPSMTTGNHCPGHASCILSPITKQFICCSPIVNEEGEEDKLNDNDFVDYYDKKEIGFEEEDKGEIATGKQNKRSNNKNNIPLIACFDIDDVMDLNEDGNPSQSAMNAFAMMICCRNARQSSPRCPDGMSPERSPIGYVLCELLLPDQCKPGYQCVQSKNDPEQSICCSRPRNARPAVNAQYICPNQQVLFRDGSGPRFCSPSATQSNCPKNYYCEEAIGQPGIFVCCSMPAQPICPSGFDSSLDLRSGNPIYCSPSDLSMCPADADCLLAENRANTYLCCESREPGRICPQPGQHALLQINGQPEQCSGPGAPCSKSYTCQLSYTLNNLYVCCGPPNSAIVCADGRETYHQEFGKTVQCNPMSLYSQCPSGFECALSNVPAMHVCCRRMDAPLPGGAPLPQAQTDIPPPPFVPPSSSSATFRPPIEDLGCPLGWSAYEDHRPAVYVCCGINTLPSMSTDVGISKSSSSSYTELLCSNGQIPAYLGQYIRYCSNLGQVSECPPSYVCSPSNRVGLNVCCHPFPVVHRRSTSKSYSDSNEQKDKIDILKICGKGSVVAIDEVDGRSIECDGTTKDECPQACK</sequence>
<proteinExistence type="predicted"/>
<dbReference type="InterPro" id="IPR006150">
    <property type="entry name" value="Cys_repeat_1"/>
</dbReference>
<name>A0A915LJN6_MELJA</name>
<dbReference type="Proteomes" id="UP000887561">
    <property type="component" value="Unplaced"/>
</dbReference>
<dbReference type="PANTHER" id="PTHR46339:SF15">
    <property type="entry name" value="CC DOMAIN-CONTAINING PROTEIN"/>
    <property type="match status" value="1"/>
</dbReference>
<dbReference type="WBParaSite" id="scaffold12823_cov296.g16529">
    <property type="protein sequence ID" value="scaffold12823_cov296.g16529"/>
    <property type="gene ID" value="scaffold12823_cov296.g16529"/>
</dbReference>
<dbReference type="SMART" id="SM00289">
    <property type="entry name" value="WR1"/>
    <property type="match status" value="9"/>
</dbReference>
<organism evidence="1 2">
    <name type="scientific">Meloidogyne javanica</name>
    <name type="common">Root-knot nematode worm</name>
    <dbReference type="NCBI Taxonomy" id="6303"/>
    <lineage>
        <taxon>Eukaryota</taxon>
        <taxon>Metazoa</taxon>
        <taxon>Ecdysozoa</taxon>
        <taxon>Nematoda</taxon>
        <taxon>Chromadorea</taxon>
        <taxon>Rhabditida</taxon>
        <taxon>Tylenchina</taxon>
        <taxon>Tylenchomorpha</taxon>
        <taxon>Tylenchoidea</taxon>
        <taxon>Meloidogynidae</taxon>
        <taxon>Meloidogyninae</taxon>
        <taxon>Meloidogyne</taxon>
        <taxon>Meloidogyne incognita group</taxon>
    </lineage>
</organism>
<reference evidence="2" key="1">
    <citation type="submission" date="2022-11" db="UniProtKB">
        <authorList>
            <consortium name="WormBaseParasite"/>
        </authorList>
    </citation>
    <scope>IDENTIFICATION</scope>
</reference>
<dbReference type="Pfam" id="PF14625">
    <property type="entry name" value="Lustrin_cystein"/>
    <property type="match status" value="7"/>
</dbReference>
<evidence type="ECO:0000313" key="1">
    <source>
        <dbReference type="Proteomes" id="UP000887561"/>
    </source>
</evidence>
<dbReference type="AlphaFoldDB" id="A0A915LJN6"/>
<evidence type="ECO:0000313" key="2">
    <source>
        <dbReference type="WBParaSite" id="scaffold12823_cov296.g16529"/>
    </source>
</evidence>
<dbReference type="InterPro" id="IPR053014">
    <property type="entry name" value="Cuticle_assoc_divergent"/>
</dbReference>
<dbReference type="InterPro" id="IPR028150">
    <property type="entry name" value="Lustrin_cystein"/>
</dbReference>
<dbReference type="PANTHER" id="PTHR46339">
    <property type="entry name" value="PROTEIN CBG15282-RELATED"/>
    <property type="match status" value="1"/>
</dbReference>
<keyword evidence="1" id="KW-1185">Reference proteome</keyword>
<protein>
    <submittedName>
        <fullName evidence="2">Uncharacterized protein</fullName>
    </submittedName>
</protein>
<accession>A0A915LJN6</accession>